<dbReference type="AlphaFoldDB" id="A0AB74UUY3"/>
<dbReference type="EMBL" id="CP170721">
    <property type="protein sequence ID" value="XIA18476.1"/>
    <property type="molecule type" value="Genomic_DNA"/>
</dbReference>
<evidence type="ECO:0008006" key="3">
    <source>
        <dbReference type="Google" id="ProtNLM"/>
    </source>
</evidence>
<dbReference type="RefSeq" id="WP_395120340.1">
    <property type="nucleotide sequence ID" value="NZ_CP170721.1"/>
</dbReference>
<feature type="transmembrane region" description="Helical" evidence="1">
    <location>
        <begin position="122"/>
        <end position="143"/>
    </location>
</feature>
<feature type="transmembrane region" description="Helical" evidence="1">
    <location>
        <begin position="6"/>
        <end position="26"/>
    </location>
</feature>
<feature type="transmembrane region" description="Helical" evidence="1">
    <location>
        <begin position="92"/>
        <end position="110"/>
    </location>
</feature>
<name>A0AB74UUY3_9GAMM</name>
<protein>
    <recommendedName>
        <fullName evidence="3">DUF2306 domain-containing protein</fullName>
    </recommendedName>
</protein>
<feature type="transmembrane region" description="Helical" evidence="1">
    <location>
        <begin position="164"/>
        <end position="182"/>
    </location>
</feature>
<gene>
    <name evidence="2" type="ORF">ACFYG5_18275</name>
</gene>
<proteinExistence type="predicted"/>
<sequence>MTWQLMVHIVGGALGLLSGAAAMIAAKGSLPHRMAGRVFFASMLVMAVMGGYIAVLAGVRVSVLAAALTAYLVSSGRLAARRADGEAGILEWLVLAVGVSVAAYGLHLGIEARNGHADVLDGTFIVPAAIYFVFSGIAAFGAVSDAWTLARGGLKRRSRVLQHLWRMSVALYIAASSFFTGQQDLFPKTLQGSFLLQLPELLVIGLLVFWVLRVALSKRYRAQRPARVDQTKEVKSPSL</sequence>
<keyword evidence="1" id="KW-1133">Transmembrane helix</keyword>
<feature type="transmembrane region" description="Helical" evidence="1">
    <location>
        <begin position="194"/>
        <end position="216"/>
    </location>
</feature>
<evidence type="ECO:0000256" key="1">
    <source>
        <dbReference type="SAM" id="Phobius"/>
    </source>
</evidence>
<keyword evidence="1" id="KW-0812">Transmembrane</keyword>
<evidence type="ECO:0000313" key="2">
    <source>
        <dbReference type="EMBL" id="XIA18476.1"/>
    </source>
</evidence>
<keyword evidence="1" id="KW-0472">Membrane</keyword>
<accession>A0AB74UUY3</accession>
<organism evidence="2">
    <name type="scientific">Rhodanobacter sp. FW102-FHT14D07</name>
    <dbReference type="NCBI Taxonomy" id="3351462"/>
    <lineage>
        <taxon>Bacteria</taxon>
        <taxon>Pseudomonadati</taxon>
        <taxon>Pseudomonadota</taxon>
        <taxon>Gammaproteobacteria</taxon>
        <taxon>Lysobacterales</taxon>
        <taxon>Rhodanobacteraceae</taxon>
        <taxon>Rhodanobacter</taxon>
    </lineage>
</organism>
<reference evidence="2" key="1">
    <citation type="submission" date="2024-10" db="EMBL/GenBank/DDBJ databases">
        <authorList>
            <person name="Lesea H.P."/>
            <person name="Kuehl J.V."/>
            <person name="Chandonia J.-M."/>
        </authorList>
    </citation>
    <scope>NUCLEOTIDE SEQUENCE</scope>
    <source>
        <strain evidence="2">FW102-FHT14D07</strain>
    </source>
</reference>